<reference evidence="4 5" key="1">
    <citation type="submission" date="2015-06" db="EMBL/GenBank/DDBJ databases">
        <title>Survival trade-offs in plant roots during colonization by closely related pathogenic and mutualistic fungi.</title>
        <authorList>
            <person name="Hacquard S."/>
            <person name="Kracher B."/>
            <person name="Hiruma K."/>
            <person name="Weinman A."/>
            <person name="Muench P."/>
            <person name="Garrido Oter R."/>
            <person name="Ver Loren van Themaat E."/>
            <person name="Dallerey J.-F."/>
            <person name="Damm U."/>
            <person name="Henrissat B."/>
            <person name="Lespinet O."/>
            <person name="Thon M."/>
            <person name="Kemen E."/>
            <person name="McHardy A.C."/>
            <person name="Schulze-Lefert P."/>
            <person name="O'Connell R.J."/>
        </authorList>
    </citation>
    <scope>NUCLEOTIDE SEQUENCE [LARGE SCALE GENOMIC DNA]</scope>
    <source>
        <strain evidence="4 5">MAFF 238704</strain>
    </source>
</reference>
<evidence type="ECO:0000256" key="2">
    <source>
        <dbReference type="ARBA" id="ARBA00022723"/>
    </source>
</evidence>
<dbReference type="GO" id="GO:0020037">
    <property type="term" value="F:heme binding"/>
    <property type="evidence" value="ECO:0007669"/>
    <property type="project" value="InterPro"/>
</dbReference>
<keyword evidence="5" id="KW-1185">Reference proteome</keyword>
<sequence length="279" mass="31289">MNPESSLELRLPSHVPLEDDNYFLPPPTSAKGFSNPIYQPWERLVSRLPALIESRELQMEVQKLPVLSTGSLCSGLEWREAYVVLCFLANGYIWASSLPVDTLPPALSVPLLEVAGRLELPPVATYAGLVLWNYTNTKSNGFRPESLQVRYTFTGTSDEAWFYLISVAIEAEGRHVVQLVFSAMDNLETKDFLEAEDALAQIGKIIGKMNDILGRIHERCKPDVFYHRIRPFLRGSRGIPSLPRGVFYDQGDTKGEWRGYRGGSNGQSALFHFLDIVLG</sequence>
<evidence type="ECO:0000313" key="4">
    <source>
        <dbReference type="EMBL" id="KZL85590.1"/>
    </source>
</evidence>
<keyword evidence="4" id="KW-0223">Dioxygenase</keyword>
<evidence type="ECO:0000256" key="3">
    <source>
        <dbReference type="ARBA" id="ARBA00023004"/>
    </source>
</evidence>
<feature type="non-terminal residue" evidence="4">
    <location>
        <position position="279"/>
    </location>
</feature>
<accession>A0A162N5S0</accession>
<dbReference type="GO" id="GO:0034354">
    <property type="term" value="P:'de novo' NAD+ biosynthetic process from L-tryptophan"/>
    <property type="evidence" value="ECO:0007669"/>
    <property type="project" value="TreeGrafter"/>
</dbReference>
<dbReference type="Pfam" id="PF01231">
    <property type="entry name" value="IDO"/>
    <property type="match status" value="1"/>
</dbReference>
<dbReference type="Gene3D" id="1.20.58.480">
    <property type="match status" value="1"/>
</dbReference>
<dbReference type="GO" id="GO:0005737">
    <property type="term" value="C:cytoplasm"/>
    <property type="evidence" value="ECO:0007669"/>
    <property type="project" value="TreeGrafter"/>
</dbReference>
<dbReference type="PANTHER" id="PTHR28657:SF10">
    <property type="entry name" value="INDOLEAMINE 2,3-DIOXYGENASE"/>
    <property type="match status" value="1"/>
</dbReference>
<name>A0A162N5S0_COLIC</name>
<dbReference type="PANTHER" id="PTHR28657">
    <property type="entry name" value="INDOLEAMINE 2,3-DIOXYGENASE"/>
    <property type="match status" value="1"/>
</dbReference>
<dbReference type="AlphaFoldDB" id="A0A162N5S0"/>
<dbReference type="Proteomes" id="UP000076584">
    <property type="component" value="Unassembled WGS sequence"/>
</dbReference>
<dbReference type="EMBL" id="LFIW01000609">
    <property type="protein sequence ID" value="KZL85590.1"/>
    <property type="molecule type" value="Genomic_DNA"/>
</dbReference>
<dbReference type="STRING" id="1573173.A0A162N5S0"/>
<gene>
    <name evidence="4" type="ORF">CI238_13431</name>
</gene>
<evidence type="ECO:0000313" key="5">
    <source>
        <dbReference type="Proteomes" id="UP000076584"/>
    </source>
</evidence>
<organism evidence="4 5">
    <name type="scientific">Colletotrichum incanum</name>
    <name type="common">Soybean anthracnose fungus</name>
    <dbReference type="NCBI Taxonomy" id="1573173"/>
    <lineage>
        <taxon>Eukaryota</taxon>
        <taxon>Fungi</taxon>
        <taxon>Dikarya</taxon>
        <taxon>Ascomycota</taxon>
        <taxon>Pezizomycotina</taxon>
        <taxon>Sordariomycetes</taxon>
        <taxon>Hypocreomycetidae</taxon>
        <taxon>Glomerellales</taxon>
        <taxon>Glomerellaceae</taxon>
        <taxon>Colletotrichum</taxon>
        <taxon>Colletotrichum spaethianum species complex</taxon>
    </lineage>
</organism>
<dbReference type="GO" id="GO:0033754">
    <property type="term" value="F:indoleamine 2,3-dioxygenase activity"/>
    <property type="evidence" value="ECO:0007669"/>
    <property type="project" value="TreeGrafter"/>
</dbReference>
<keyword evidence="4" id="KW-0560">Oxidoreductase</keyword>
<evidence type="ECO:0000256" key="1">
    <source>
        <dbReference type="ARBA" id="ARBA00007119"/>
    </source>
</evidence>
<dbReference type="GO" id="GO:0046872">
    <property type="term" value="F:metal ion binding"/>
    <property type="evidence" value="ECO:0007669"/>
    <property type="project" value="UniProtKB-KW"/>
</dbReference>
<dbReference type="InterPro" id="IPR037217">
    <property type="entry name" value="Trp/Indoleamine_2_3_dOase-like"/>
</dbReference>
<dbReference type="GO" id="GO:0019441">
    <property type="term" value="P:L-tryptophan catabolic process to kynurenine"/>
    <property type="evidence" value="ECO:0007669"/>
    <property type="project" value="InterPro"/>
</dbReference>
<protein>
    <submittedName>
        <fullName evidence="4">Indoleamine-dioxygenase</fullName>
    </submittedName>
</protein>
<proteinExistence type="inferred from homology"/>
<comment type="caution">
    <text evidence="4">The sequence shown here is derived from an EMBL/GenBank/DDBJ whole genome shotgun (WGS) entry which is preliminary data.</text>
</comment>
<keyword evidence="3" id="KW-0408">Iron</keyword>
<comment type="similarity">
    <text evidence="1">Belongs to the indoleamine 2,3-dioxygenase family.</text>
</comment>
<keyword evidence="2" id="KW-0479">Metal-binding</keyword>
<dbReference type="InterPro" id="IPR000898">
    <property type="entry name" value="Indolamine_dOase"/>
</dbReference>
<dbReference type="SUPFAM" id="SSF140959">
    <property type="entry name" value="Indolic compounds 2,3-dioxygenase-like"/>
    <property type="match status" value="1"/>
</dbReference>